<organism evidence="2">
    <name type="scientific">Tanacetum cinerariifolium</name>
    <name type="common">Dalmatian daisy</name>
    <name type="synonym">Chrysanthemum cinerariifolium</name>
    <dbReference type="NCBI Taxonomy" id="118510"/>
    <lineage>
        <taxon>Eukaryota</taxon>
        <taxon>Viridiplantae</taxon>
        <taxon>Streptophyta</taxon>
        <taxon>Embryophyta</taxon>
        <taxon>Tracheophyta</taxon>
        <taxon>Spermatophyta</taxon>
        <taxon>Magnoliopsida</taxon>
        <taxon>eudicotyledons</taxon>
        <taxon>Gunneridae</taxon>
        <taxon>Pentapetalae</taxon>
        <taxon>asterids</taxon>
        <taxon>campanulids</taxon>
        <taxon>Asterales</taxon>
        <taxon>Asteraceae</taxon>
        <taxon>Asteroideae</taxon>
        <taxon>Anthemideae</taxon>
        <taxon>Anthemidinae</taxon>
        <taxon>Tanacetum</taxon>
    </lineage>
</organism>
<reference evidence="2" key="1">
    <citation type="journal article" date="2019" name="Sci. Rep.">
        <title>Draft genome of Tanacetum cinerariifolium, the natural source of mosquito coil.</title>
        <authorList>
            <person name="Yamashiro T."/>
            <person name="Shiraishi A."/>
            <person name="Satake H."/>
            <person name="Nakayama K."/>
        </authorList>
    </citation>
    <scope>NUCLEOTIDE SEQUENCE</scope>
</reference>
<sequence>MQKEEDLRGDDLKHYEAEIKAMNLILISILIDIYNSVDACTTAEATWQRVERNASRAKKLEKTHDPLALVAHTGSSFRTTTPTCVTHPSLVVDYDDDYQGDIVQSNSDDPLTFAMIFLSCAITRNFSNPTNNHLRNSSNTRNQSIIQRDRVKIQSRTSGTAVTIQCYNCSEKGHYAHEQKYFPSCFISTEDPLNESSPYSSSETKPINKSIPSANPMSRMSSLLRRLGIVSVVWIFGFDQASISGLGDVDDLEGTECRYQGLCLGEPFSPDRGFDFSMDEPEPQYAYDFFALRLLPGYAGAEVDESLVDPLIDELTEPLVEVEEQMVALVIDMEEDLAMLFRVKDESSDDDFEGPEGDELVWEDLCTRMGNLEYGHGMLVKKVIMLNDAEVANNIAIMEIGPRVSTVDGSNAGHSISDGSGDERTRAS</sequence>
<name>A0A6L2L835_TANCI</name>
<gene>
    <name evidence="2" type="ORF">Tci_028985</name>
</gene>
<dbReference type="EMBL" id="BKCJ010003760">
    <property type="protein sequence ID" value="GEU57007.1"/>
    <property type="molecule type" value="Genomic_DNA"/>
</dbReference>
<accession>A0A6L2L835</accession>
<proteinExistence type="predicted"/>
<comment type="caution">
    <text evidence="2">The sequence shown here is derived from an EMBL/GenBank/DDBJ whole genome shotgun (WGS) entry which is preliminary data.</text>
</comment>
<evidence type="ECO:0000313" key="2">
    <source>
        <dbReference type="EMBL" id="GEU57007.1"/>
    </source>
</evidence>
<evidence type="ECO:0000256" key="1">
    <source>
        <dbReference type="SAM" id="MobiDB-lite"/>
    </source>
</evidence>
<dbReference type="AlphaFoldDB" id="A0A6L2L835"/>
<feature type="compositionally biased region" description="Polar residues" evidence="1">
    <location>
        <begin position="408"/>
        <end position="418"/>
    </location>
</feature>
<protein>
    <recommendedName>
        <fullName evidence="3">CCHC-type domain-containing protein</fullName>
    </recommendedName>
</protein>
<feature type="region of interest" description="Disordered" evidence="1">
    <location>
        <begin position="408"/>
        <end position="428"/>
    </location>
</feature>
<evidence type="ECO:0008006" key="3">
    <source>
        <dbReference type="Google" id="ProtNLM"/>
    </source>
</evidence>